<dbReference type="HOGENOM" id="CLU_3266891_0_0_4"/>
<dbReference type="KEGG" id="buo:BRPE64_ECDS00300"/>
<geneLocation type="plasmid" evidence="1 2">
    <name>p2</name>
</geneLocation>
<keyword evidence="2" id="KW-1185">Reference proteome</keyword>
<evidence type="ECO:0000313" key="1">
    <source>
        <dbReference type="EMBL" id="BAN28188.1"/>
    </source>
</evidence>
<accession>R4WUC3</accession>
<dbReference type="EMBL" id="AP013062">
    <property type="protein sequence ID" value="BAN28188.1"/>
    <property type="molecule type" value="Genomic_DNA"/>
</dbReference>
<dbReference type="AlphaFoldDB" id="R4WUC3"/>
<keyword evidence="1" id="KW-0614">Plasmid</keyword>
<sequence length="41" mass="4284">MTVDLAGARSESPAHGPIASLEPVCRAWHMGGFAFASSIVR</sequence>
<name>R4WUC3_9BURK</name>
<protein>
    <submittedName>
        <fullName evidence="1">Uncharacterized protein</fullName>
    </submittedName>
</protein>
<evidence type="ECO:0000313" key="2">
    <source>
        <dbReference type="Proteomes" id="UP000013966"/>
    </source>
</evidence>
<dbReference type="PATRIC" id="fig|758793.3.peg.6386"/>
<dbReference type="Proteomes" id="UP000013966">
    <property type="component" value="Plasmid p2"/>
</dbReference>
<reference evidence="1 2" key="2">
    <citation type="journal article" date="2018" name="Int. J. Syst. Evol. Microbiol.">
        <title>Burkholderia insecticola sp. nov., a gut symbiotic bacterium of the bean bug Riptortus pedestris.</title>
        <authorList>
            <person name="Takeshita K."/>
            <person name="Tamaki H."/>
            <person name="Ohbayashi T."/>
            <person name="Meng X.-Y."/>
            <person name="Sone T."/>
            <person name="Mitani Y."/>
            <person name="Peeters C."/>
            <person name="Kikuchi Y."/>
            <person name="Vandamme P."/>
        </authorList>
    </citation>
    <scope>NUCLEOTIDE SEQUENCE [LARGE SCALE GENOMIC DNA]</scope>
    <source>
        <strain evidence="1">RPE64</strain>
        <plasmid evidence="1 2">p2</plasmid>
    </source>
</reference>
<gene>
    <name evidence="1" type="ORF">BRPE64_ECDS00300</name>
</gene>
<organism evidence="1 2">
    <name type="scientific">Caballeronia insecticola</name>
    <dbReference type="NCBI Taxonomy" id="758793"/>
    <lineage>
        <taxon>Bacteria</taxon>
        <taxon>Pseudomonadati</taxon>
        <taxon>Pseudomonadota</taxon>
        <taxon>Betaproteobacteria</taxon>
        <taxon>Burkholderiales</taxon>
        <taxon>Burkholderiaceae</taxon>
        <taxon>Caballeronia</taxon>
    </lineage>
</organism>
<reference evidence="1 2" key="1">
    <citation type="journal article" date="2013" name="Genome Announc.">
        <title>Complete Genome Sequence of Burkholderia sp. Strain RPE64, Bacterial Symbiont of the Bean Bug Riptortus pedestris.</title>
        <authorList>
            <person name="Shibata T.F."/>
            <person name="Maeda T."/>
            <person name="Nikoh N."/>
            <person name="Yamaguchi K."/>
            <person name="Oshima K."/>
            <person name="Hattori M."/>
            <person name="Nishiyama T."/>
            <person name="Hasebe M."/>
            <person name="Fukatsu T."/>
            <person name="Kikuchi Y."/>
            <person name="Shigenobu S."/>
        </authorList>
    </citation>
    <scope>NUCLEOTIDE SEQUENCE [LARGE SCALE GENOMIC DNA]</scope>
    <source>
        <plasmid evidence="1 2">p2</plasmid>
    </source>
</reference>
<proteinExistence type="predicted"/>